<proteinExistence type="inferred from homology"/>
<gene>
    <name evidence="2" type="ORF">DRI96_02390</name>
</gene>
<evidence type="ECO:0000313" key="2">
    <source>
        <dbReference type="EMBL" id="RLE13838.1"/>
    </source>
</evidence>
<dbReference type="SUPFAM" id="SSF46785">
    <property type="entry name" value="Winged helix' DNA-binding domain"/>
    <property type="match status" value="1"/>
</dbReference>
<comment type="caution">
    <text evidence="2">The sequence shown here is derived from an EMBL/GenBank/DDBJ whole genome shotgun (WGS) entry which is preliminary data.</text>
</comment>
<dbReference type="Gene3D" id="1.10.10.10">
    <property type="entry name" value="Winged helix-like DNA-binding domain superfamily/Winged helix DNA-binding domain"/>
    <property type="match status" value="1"/>
</dbReference>
<dbReference type="Proteomes" id="UP000267654">
    <property type="component" value="Unassembled WGS sequence"/>
</dbReference>
<dbReference type="Pfam" id="PF00480">
    <property type="entry name" value="ROK"/>
    <property type="match status" value="1"/>
</dbReference>
<dbReference type="InterPro" id="IPR036388">
    <property type="entry name" value="WH-like_DNA-bd_sf"/>
</dbReference>
<dbReference type="PANTHER" id="PTHR18964">
    <property type="entry name" value="ROK (REPRESSOR, ORF, KINASE) FAMILY"/>
    <property type="match status" value="1"/>
</dbReference>
<sequence length="242" mass="26992">MTKKFYLVLFTKTRKRLDKIMEKRVINYIFEKKSFSQLDIAKGLNLPVSRANRLIKKFLSKGIIIENGLRPSTGGRPPLEYAINPAIGLTASVIIDFDAIVISINDFQSNILLSKRIPTDLERNSTTLISKISQSIKELIKKEGVSLKNLKGIGIASGGIINREKGILRLEMINKSLDFFTNLKLGHLQLPIVLEDIVYVEALGEKNLGLAKKIQNFVYVRYKNTIGAAICINGKVHHGSTG</sequence>
<dbReference type="EMBL" id="QMQB01000067">
    <property type="protein sequence ID" value="RLE13838.1"/>
    <property type="molecule type" value="Genomic_DNA"/>
</dbReference>
<dbReference type="Pfam" id="PF13412">
    <property type="entry name" value="HTH_24"/>
    <property type="match status" value="1"/>
</dbReference>
<dbReference type="PANTHER" id="PTHR18964:SF149">
    <property type="entry name" value="BIFUNCTIONAL UDP-N-ACETYLGLUCOSAMINE 2-EPIMERASE_N-ACETYLMANNOSAMINE KINASE"/>
    <property type="match status" value="1"/>
</dbReference>
<name>A0A662DG31_UNCAE</name>
<dbReference type="Gene3D" id="3.30.420.40">
    <property type="match status" value="2"/>
</dbReference>
<dbReference type="AlphaFoldDB" id="A0A662DG31"/>
<reference evidence="2 3" key="1">
    <citation type="submission" date="2018-06" db="EMBL/GenBank/DDBJ databases">
        <title>Extensive metabolic versatility and redundancy in microbially diverse, dynamic hydrothermal sediments.</title>
        <authorList>
            <person name="Dombrowski N."/>
            <person name="Teske A."/>
            <person name="Baker B.J."/>
        </authorList>
    </citation>
    <scope>NUCLEOTIDE SEQUENCE [LARGE SCALE GENOMIC DNA]</scope>
    <source>
        <strain evidence="2">B19_G9</strain>
    </source>
</reference>
<evidence type="ECO:0000313" key="3">
    <source>
        <dbReference type="Proteomes" id="UP000267654"/>
    </source>
</evidence>
<dbReference type="InterPro" id="IPR043129">
    <property type="entry name" value="ATPase_NBD"/>
</dbReference>
<dbReference type="InterPro" id="IPR036390">
    <property type="entry name" value="WH_DNA-bd_sf"/>
</dbReference>
<protein>
    <recommendedName>
        <fullName evidence="4">ROK family transcriptional regulator</fullName>
    </recommendedName>
</protein>
<accession>A0A662DG31</accession>
<dbReference type="SUPFAM" id="SSF53067">
    <property type="entry name" value="Actin-like ATPase domain"/>
    <property type="match status" value="1"/>
</dbReference>
<dbReference type="CDD" id="cd23763">
    <property type="entry name" value="ASKHA_ATPase_ROK"/>
    <property type="match status" value="1"/>
</dbReference>
<evidence type="ECO:0000256" key="1">
    <source>
        <dbReference type="ARBA" id="ARBA00006479"/>
    </source>
</evidence>
<organism evidence="2 3">
    <name type="scientific">Aerophobetes bacterium</name>
    <dbReference type="NCBI Taxonomy" id="2030807"/>
    <lineage>
        <taxon>Bacteria</taxon>
        <taxon>Candidatus Aerophobota</taxon>
    </lineage>
</organism>
<evidence type="ECO:0008006" key="4">
    <source>
        <dbReference type="Google" id="ProtNLM"/>
    </source>
</evidence>
<comment type="similarity">
    <text evidence="1">Belongs to the ROK (NagC/XylR) family.</text>
</comment>
<dbReference type="InterPro" id="IPR000600">
    <property type="entry name" value="ROK"/>
</dbReference>